<dbReference type="Pfam" id="PF11810">
    <property type="entry name" value="DUF3332"/>
    <property type="match status" value="1"/>
</dbReference>
<comment type="caution">
    <text evidence="2">The sequence shown here is derived from an EMBL/GenBank/DDBJ whole genome shotgun (WGS) entry which is preliminary data.</text>
</comment>
<evidence type="ECO:0000313" key="3">
    <source>
        <dbReference type="Proteomes" id="UP000298058"/>
    </source>
</evidence>
<keyword evidence="1" id="KW-1133">Transmembrane helix</keyword>
<evidence type="ECO:0000313" key="2">
    <source>
        <dbReference type="EMBL" id="TGN18870.1"/>
    </source>
</evidence>
<accession>A0A4R9LX83</accession>
<gene>
    <name evidence="2" type="ORF">EHS15_10635</name>
</gene>
<sequence length="166" mass="18682">MKKWITLIGILMLSFGSFANCFGKFGLVKTVYGIHANLPSGSAFLPKFIRTILMYFPFSWAYGIATFLDLVLFNLVEFWTNSNPIAAAEFDFDGKLVKEFQENGESLKLTYSQWGKELMIEADGKNGKDTFYAFSDKPGKLFRKQNGNLTELVEAEGPVLPVLSTY</sequence>
<evidence type="ECO:0000256" key="1">
    <source>
        <dbReference type="SAM" id="Phobius"/>
    </source>
</evidence>
<feature type="transmembrane region" description="Helical" evidence="1">
    <location>
        <begin position="52"/>
        <end position="76"/>
    </location>
</feature>
<dbReference type="OrthoDB" id="9814441at2"/>
<reference evidence="2" key="1">
    <citation type="journal article" date="2019" name="PLoS Negl. Trop. Dis.">
        <title>Revisiting the worldwide diversity of Leptospira species in the environment.</title>
        <authorList>
            <person name="Vincent A.T."/>
            <person name="Schiettekatte O."/>
            <person name="Bourhy P."/>
            <person name="Veyrier F.J."/>
            <person name="Picardeau M."/>
        </authorList>
    </citation>
    <scope>NUCLEOTIDE SEQUENCE [LARGE SCALE GENOMIC DNA]</scope>
    <source>
        <strain evidence="2">201300427</strain>
    </source>
</reference>
<dbReference type="EMBL" id="RQHW01000042">
    <property type="protein sequence ID" value="TGN18870.1"/>
    <property type="molecule type" value="Genomic_DNA"/>
</dbReference>
<dbReference type="InterPro" id="IPR021768">
    <property type="entry name" value="DUF3332"/>
</dbReference>
<dbReference type="RefSeq" id="WP_135760554.1">
    <property type="nucleotide sequence ID" value="NZ_RQHW01000042.1"/>
</dbReference>
<keyword evidence="1" id="KW-0812">Transmembrane</keyword>
<keyword evidence="3" id="KW-1185">Reference proteome</keyword>
<dbReference type="AlphaFoldDB" id="A0A4R9LX83"/>
<name>A0A4R9LX83_9LEPT</name>
<dbReference type="Proteomes" id="UP000298058">
    <property type="component" value="Unassembled WGS sequence"/>
</dbReference>
<protein>
    <submittedName>
        <fullName evidence="2">DUF3332 family protein</fullName>
    </submittedName>
</protein>
<organism evidence="2 3">
    <name type="scientific">Leptospira idonii</name>
    <dbReference type="NCBI Taxonomy" id="1193500"/>
    <lineage>
        <taxon>Bacteria</taxon>
        <taxon>Pseudomonadati</taxon>
        <taxon>Spirochaetota</taxon>
        <taxon>Spirochaetia</taxon>
        <taxon>Leptospirales</taxon>
        <taxon>Leptospiraceae</taxon>
        <taxon>Leptospira</taxon>
    </lineage>
</organism>
<proteinExistence type="predicted"/>
<keyword evidence="1" id="KW-0472">Membrane</keyword>